<dbReference type="EMBL" id="BAAAPZ010000001">
    <property type="protein sequence ID" value="GAA2086406.1"/>
    <property type="molecule type" value="Genomic_DNA"/>
</dbReference>
<dbReference type="InterPro" id="IPR036291">
    <property type="entry name" value="NAD(P)-bd_dom_sf"/>
</dbReference>
<evidence type="ECO:0000256" key="1">
    <source>
        <dbReference type="ARBA" id="ARBA00022538"/>
    </source>
</evidence>
<evidence type="ECO:0000259" key="3">
    <source>
        <dbReference type="Pfam" id="PF01370"/>
    </source>
</evidence>
<sequence length="313" mass="32872">MRYVLTGAGQIGTQLAHDLVGAGHSVTVIRRSPSPLPGTTLLQGDAGDPALLHRALSGASAIFHCIHADYSAPAWERALPPREAAVMDAAAATGIPVIFPESVYAYGHGAEHLTERTPPAPVAPLGKVRARLLAQRKAHAARTLSVVAADLLGPTAHPRTSVFPLMVLAPAHRGRRAWVMGDPDAPRSATYIPDLARAMIAAAQNAHALAPEGDAVLLAPSLPPLSQREMAQLAAEAARGRTGSSAKQLPVSRIPRAVFAAAGLFSPMARELHNQQYLWDAPAVMESGRLTGEFGVEASSWDTVLAEWVRTGG</sequence>
<reference evidence="4 5" key="1">
    <citation type="journal article" date="2019" name="Int. J. Syst. Evol. Microbiol.">
        <title>The Global Catalogue of Microorganisms (GCM) 10K type strain sequencing project: providing services to taxonomists for standard genome sequencing and annotation.</title>
        <authorList>
            <consortium name="The Broad Institute Genomics Platform"/>
            <consortium name="The Broad Institute Genome Sequencing Center for Infectious Disease"/>
            <person name="Wu L."/>
            <person name="Ma J."/>
        </authorList>
    </citation>
    <scope>NUCLEOTIDE SEQUENCE [LARGE SCALE GENOMIC DNA]</scope>
    <source>
        <strain evidence="4 5">JCM 15900</strain>
    </source>
</reference>
<dbReference type="PANTHER" id="PTHR48079">
    <property type="entry name" value="PROTEIN YEEZ"/>
    <property type="match status" value="1"/>
</dbReference>
<comment type="caution">
    <text evidence="4">The sequence shown here is derived from an EMBL/GenBank/DDBJ whole genome shotgun (WGS) entry which is preliminary data.</text>
</comment>
<dbReference type="Pfam" id="PF01370">
    <property type="entry name" value="Epimerase"/>
    <property type="match status" value="1"/>
</dbReference>
<dbReference type="RefSeq" id="WP_344334240.1">
    <property type="nucleotide sequence ID" value="NZ_BAAAPZ010000001.1"/>
</dbReference>
<name>A0ABN2W8B6_9MICO</name>
<organism evidence="4 5">
    <name type="scientific">Brevibacterium salitolerans</name>
    <dbReference type="NCBI Taxonomy" id="1403566"/>
    <lineage>
        <taxon>Bacteria</taxon>
        <taxon>Bacillati</taxon>
        <taxon>Actinomycetota</taxon>
        <taxon>Actinomycetes</taxon>
        <taxon>Micrococcales</taxon>
        <taxon>Brevibacteriaceae</taxon>
        <taxon>Brevibacterium</taxon>
    </lineage>
</organism>
<accession>A0ABN2W8B6</accession>
<dbReference type="InterPro" id="IPR006036">
    <property type="entry name" value="K_uptake_TrkA"/>
</dbReference>
<gene>
    <name evidence="4" type="ORF">GCM10009823_00050</name>
</gene>
<evidence type="ECO:0000313" key="4">
    <source>
        <dbReference type="EMBL" id="GAA2086406.1"/>
    </source>
</evidence>
<dbReference type="PANTHER" id="PTHR48079:SF6">
    <property type="entry name" value="NAD(P)-BINDING DOMAIN-CONTAINING PROTEIN-RELATED"/>
    <property type="match status" value="1"/>
</dbReference>
<dbReference type="InterPro" id="IPR001509">
    <property type="entry name" value="Epimerase_deHydtase"/>
</dbReference>
<evidence type="ECO:0000313" key="5">
    <source>
        <dbReference type="Proteomes" id="UP001500984"/>
    </source>
</evidence>
<evidence type="ECO:0000256" key="2">
    <source>
        <dbReference type="ARBA" id="ARBA00022958"/>
    </source>
</evidence>
<feature type="domain" description="NAD-dependent epimerase/dehydratase" evidence="3">
    <location>
        <begin position="5"/>
        <end position="208"/>
    </location>
</feature>
<dbReference type="InterPro" id="IPR051783">
    <property type="entry name" value="NAD(P)-dependent_oxidoreduct"/>
</dbReference>
<keyword evidence="1" id="KW-0633">Potassium transport</keyword>
<proteinExistence type="predicted"/>
<dbReference type="Proteomes" id="UP001500984">
    <property type="component" value="Unassembled WGS sequence"/>
</dbReference>
<dbReference type="PRINTS" id="PR00335">
    <property type="entry name" value="KUPTAKETRKA"/>
</dbReference>
<keyword evidence="5" id="KW-1185">Reference proteome</keyword>
<keyword evidence="2" id="KW-0630">Potassium</keyword>
<dbReference type="Gene3D" id="3.40.50.720">
    <property type="entry name" value="NAD(P)-binding Rossmann-like Domain"/>
    <property type="match status" value="1"/>
</dbReference>
<protein>
    <submittedName>
        <fullName evidence="4">NAD-dependent epimerase/dehydratase family protein</fullName>
    </submittedName>
</protein>
<keyword evidence="1" id="KW-0813">Transport</keyword>
<dbReference type="SUPFAM" id="SSF51735">
    <property type="entry name" value="NAD(P)-binding Rossmann-fold domains"/>
    <property type="match status" value="1"/>
</dbReference>
<keyword evidence="1" id="KW-0406">Ion transport</keyword>